<keyword evidence="2" id="KW-1185">Reference proteome</keyword>
<reference evidence="1 2" key="1">
    <citation type="submission" date="2023-07" db="EMBL/GenBank/DDBJ databases">
        <title>Sequencing the genomes of 1000 actinobacteria strains.</title>
        <authorList>
            <person name="Klenk H.-P."/>
        </authorList>
    </citation>
    <scope>NUCLEOTIDE SEQUENCE [LARGE SCALE GENOMIC DNA]</scope>
    <source>
        <strain evidence="1 2">DSM 46740</strain>
    </source>
</reference>
<proteinExistence type="predicted"/>
<dbReference type="EMBL" id="JAUSQU010000001">
    <property type="protein sequence ID" value="MDP9844028.1"/>
    <property type="molecule type" value="Genomic_DNA"/>
</dbReference>
<dbReference type="Proteomes" id="UP001225356">
    <property type="component" value="Unassembled WGS sequence"/>
</dbReference>
<sequence>MLTALGRLAEAEGEIAEARLRHHEALAAARRSPLTTDLADAAEGQAGAALLTGAGQRAALLLGVAVALRGMAVAGDPDVARIALGARDLVGPEAFASAFARGAAMRRQEALTVFDGEDA</sequence>
<name>A0ABT9QB77_9ACTN</name>
<evidence type="ECO:0000313" key="2">
    <source>
        <dbReference type="Proteomes" id="UP001225356"/>
    </source>
</evidence>
<comment type="caution">
    <text evidence="1">The sequence shown here is derived from an EMBL/GenBank/DDBJ whole genome shotgun (WGS) entry which is preliminary data.</text>
</comment>
<organism evidence="1 2">
    <name type="scientific">Streptosporangium lutulentum</name>
    <dbReference type="NCBI Taxonomy" id="1461250"/>
    <lineage>
        <taxon>Bacteria</taxon>
        <taxon>Bacillati</taxon>
        <taxon>Actinomycetota</taxon>
        <taxon>Actinomycetes</taxon>
        <taxon>Streptosporangiales</taxon>
        <taxon>Streptosporangiaceae</taxon>
        <taxon>Streptosporangium</taxon>
    </lineage>
</organism>
<protein>
    <submittedName>
        <fullName evidence="1">Uncharacterized protein</fullName>
    </submittedName>
</protein>
<dbReference type="RefSeq" id="WP_307558577.1">
    <property type="nucleotide sequence ID" value="NZ_JAUSQU010000001.1"/>
</dbReference>
<evidence type="ECO:0000313" key="1">
    <source>
        <dbReference type="EMBL" id="MDP9844028.1"/>
    </source>
</evidence>
<accession>A0ABT9QB77</accession>
<gene>
    <name evidence="1" type="ORF">J2853_003239</name>
</gene>